<dbReference type="PANTHER" id="PTHR31680">
    <property type="entry name" value="LONGIFOLIA PROTEIN"/>
    <property type="match status" value="1"/>
</dbReference>
<feature type="compositionally biased region" description="Pro residues" evidence="1">
    <location>
        <begin position="103"/>
        <end position="113"/>
    </location>
</feature>
<feature type="region of interest" description="Disordered" evidence="1">
    <location>
        <begin position="358"/>
        <end position="523"/>
    </location>
</feature>
<evidence type="ECO:0000313" key="3">
    <source>
        <dbReference type="EnsemblPlants" id="Kaladp0046s0125.1.v1.1"/>
    </source>
</evidence>
<feature type="compositionally biased region" description="Polar residues" evidence="1">
    <location>
        <begin position="505"/>
        <end position="515"/>
    </location>
</feature>
<feature type="compositionally biased region" description="Low complexity" evidence="1">
    <location>
        <begin position="188"/>
        <end position="201"/>
    </location>
</feature>
<dbReference type="AlphaFoldDB" id="A0A7N0TUW0"/>
<feature type="domain" description="DUF4378" evidence="2">
    <location>
        <begin position="614"/>
        <end position="756"/>
    </location>
</feature>
<name>A0A7N0TUW0_KALFE</name>
<dbReference type="Proteomes" id="UP000594263">
    <property type="component" value="Unplaced"/>
</dbReference>
<sequence>MTSAAGMLQDQNLDKQIQRQMGCMAGFLHLFDRHHLLTAKRLYSAKRLPPPPSVADSVSESGKSSRSPPASDEPATTSPTPDRICQSSPAPAPTPETRAKAPPHSPVKTPPPMSVFEIKEGTRSSWKFREAPRLSLDSRATTDANGSLRPKQIRTTNHPESPGGVDNIEKQRKSTGVIARLMGLEPLLPSSLPESATTPSPQLRRSASESRVSRDPFQCRLADAANSTYHQKSVPTPHSSAAGVPMRDNAMSRANQDPSTRPPKCETLRSVQRRNHLQQRNYYDSADFFPEPKQPTTVSVYGEIEKRLKMSGIDGSSKDLETLKHILEALQLKGLLHSKESADQRNFVYDRNREPPIVVMKPSRSPYSGTESPPPSYRLRAGLSPRRKHNVASECLPSASSPRRERFDYDRNSRVNGKMRNSISPTRSESSMKSSNLSGRKQCNVEQRSASPEQQRRLSSPVNSPKPSFRRSVTNQASSPRNKRSAIDNHPAEKTLFPVSDESYESSISNDSQRVSSGSEEYKEGKSLLSRCDKLLQSIAEMNSTAAPQQPSPVSVLDPSFYKEDELSSSSPSPVLKRSIDFKDLPVDFDEEELSWTSCSISTVDGSSSDDSDFFYVADVLRALICLPDEPDVFPLLEKQQCKRGKDASKTSALNRKLIFDNVSEIVNKNRQLPPWKAISSPDLCTDSPSLPYIWSEFKKIRERDESCEELFQVICGVLKKDLAANSVNGCGGEWQVEVGDWVLDMERMIFKDLIGDTIRDLGSSCFPCRKLSF</sequence>
<proteinExistence type="predicted"/>
<accession>A0A7N0TUW0</accession>
<dbReference type="InterPro" id="IPR033334">
    <property type="entry name" value="LNG1/2"/>
</dbReference>
<dbReference type="EnsemblPlants" id="Kaladp0046s0125.1.v1.1">
    <property type="protein sequence ID" value="Kaladp0046s0125.1.v1.1"/>
    <property type="gene ID" value="Kaladp0046s0125.v1.1"/>
</dbReference>
<feature type="region of interest" description="Disordered" evidence="1">
    <location>
        <begin position="188"/>
        <end position="215"/>
    </location>
</feature>
<feature type="region of interest" description="Disordered" evidence="1">
    <location>
        <begin position="46"/>
        <end position="117"/>
    </location>
</feature>
<dbReference type="InterPro" id="IPR025486">
    <property type="entry name" value="DUF4378"/>
</dbReference>
<dbReference type="Pfam" id="PF14309">
    <property type="entry name" value="DUF4378"/>
    <property type="match status" value="1"/>
</dbReference>
<evidence type="ECO:0000313" key="4">
    <source>
        <dbReference type="Proteomes" id="UP000594263"/>
    </source>
</evidence>
<evidence type="ECO:0000259" key="2">
    <source>
        <dbReference type="Pfam" id="PF14309"/>
    </source>
</evidence>
<organism evidence="3 4">
    <name type="scientific">Kalanchoe fedtschenkoi</name>
    <name type="common">Lavender scallops</name>
    <name type="synonym">South American air plant</name>
    <dbReference type="NCBI Taxonomy" id="63787"/>
    <lineage>
        <taxon>Eukaryota</taxon>
        <taxon>Viridiplantae</taxon>
        <taxon>Streptophyta</taxon>
        <taxon>Embryophyta</taxon>
        <taxon>Tracheophyta</taxon>
        <taxon>Spermatophyta</taxon>
        <taxon>Magnoliopsida</taxon>
        <taxon>eudicotyledons</taxon>
        <taxon>Gunneridae</taxon>
        <taxon>Pentapetalae</taxon>
        <taxon>Saxifragales</taxon>
        <taxon>Crassulaceae</taxon>
        <taxon>Kalanchoe</taxon>
    </lineage>
</organism>
<feature type="compositionally biased region" description="Basic and acidic residues" evidence="1">
    <location>
        <begin position="402"/>
        <end position="413"/>
    </location>
</feature>
<protein>
    <recommendedName>
        <fullName evidence="2">DUF4378 domain-containing protein</fullName>
    </recommendedName>
</protein>
<feature type="compositionally biased region" description="Polar residues" evidence="1">
    <location>
        <begin position="419"/>
        <end position="480"/>
    </location>
</feature>
<evidence type="ECO:0000256" key="1">
    <source>
        <dbReference type="SAM" id="MobiDB-lite"/>
    </source>
</evidence>
<keyword evidence="4" id="KW-1185">Reference proteome</keyword>
<feature type="region of interest" description="Disordered" evidence="1">
    <location>
        <begin position="137"/>
        <end position="170"/>
    </location>
</feature>
<dbReference type="OMA" id="HGEIALY"/>
<dbReference type="Gramene" id="Kaladp0046s0125.1.v1.1">
    <property type="protein sequence ID" value="Kaladp0046s0125.1.v1.1"/>
    <property type="gene ID" value="Kaladp0046s0125.v1.1"/>
</dbReference>
<reference evidence="3" key="1">
    <citation type="submission" date="2021-01" db="UniProtKB">
        <authorList>
            <consortium name="EnsemblPlants"/>
        </authorList>
    </citation>
    <scope>IDENTIFICATION</scope>
</reference>
<dbReference type="GO" id="GO:0051513">
    <property type="term" value="P:regulation of monopolar cell growth"/>
    <property type="evidence" value="ECO:0007669"/>
    <property type="project" value="InterPro"/>
</dbReference>
<dbReference type="PANTHER" id="PTHR31680:SF12">
    <property type="entry name" value="OS11G0587300 PROTEIN"/>
    <property type="match status" value="1"/>
</dbReference>
<feature type="compositionally biased region" description="Polar residues" evidence="1">
    <location>
        <begin position="56"/>
        <end position="89"/>
    </location>
</feature>